<dbReference type="Proteomes" id="UP000251047">
    <property type="component" value="Unassembled WGS sequence"/>
</dbReference>
<feature type="transmembrane region" description="Helical" evidence="1">
    <location>
        <begin position="104"/>
        <end position="125"/>
    </location>
</feature>
<protein>
    <submittedName>
        <fullName evidence="2">Uncharacterized protein</fullName>
    </submittedName>
</protein>
<evidence type="ECO:0000313" key="3">
    <source>
        <dbReference type="Proteomes" id="UP000251047"/>
    </source>
</evidence>
<keyword evidence="1" id="KW-0472">Membrane</keyword>
<dbReference type="AlphaFoldDB" id="A0A364VDF1"/>
<keyword evidence="1" id="KW-1133">Transmembrane helix</keyword>
<evidence type="ECO:0000313" key="2">
    <source>
        <dbReference type="EMBL" id="RAV34651.1"/>
    </source>
</evidence>
<sequence length="264" mass="28805">MGRRDRVVRTPWDEIRRLARPPFKDVAVVALNALLACASWWIVPEGLRDWVFDYYRGRIGFAVVLGTWMLADTTTTNLLGNDVPSAVAALQSEISLAQLLRTKALVLGGGIAAVTAAVGASLAAASSARNWIFLVGLSALPIGIVALFSLLGVVLPHRTRTLEWRWRKRGRRLMTLRWLSLVLLPCLGVGVVVNAVIVALRALAKLVTVADDADRLGITGYLVLTVCCVAVSVAAYRLAPLLAERLVKHRRKRLLRYLQDPTAG</sequence>
<dbReference type="OrthoDB" id="4371099at2"/>
<feature type="transmembrane region" description="Helical" evidence="1">
    <location>
        <begin position="220"/>
        <end position="243"/>
    </location>
</feature>
<reference evidence="2 3" key="1">
    <citation type="journal article" date="2018" name="Syst. Appl. Microbiol.">
        <title>Corynebacterium heidelbergense sp. nov., isolated from the preen glands of Egyptian geese (Alopochen aegyptiacus).</title>
        <authorList>
            <person name="Braun M.S."/>
            <person name="Wang E."/>
            <person name="Zimmermann S."/>
            <person name="Wink M."/>
        </authorList>
    </citation>
    <scope>NUCLEOTIDE SEQUENCE [LARGE SCALE GENOMIC DNA]</scope>
    <source>
        <strain evidence="2 3">DSM 104638</strain>
    </source>
</reference>
<feature type="transmembrane region" description="Helical" evidence="1">
    <location>
        <begin position="55"/>
        <end position="71"/>
    </location>
</feature>
<gene>
    <name evidence="2" type="ORF">CWC39_02305</name>
</gene>
<feature type="transmembrane region" description="Helical" evidence="1">
    <location>
        <begin position="26"/>
        <end position="43"/>
    </location>
</feature>
<feature type="transmembrane region" description="Helical" evidence="1">
    <location>
        <begin position="131"/>
        <end position="155"/>
    </location>
</feature>
<dbReference type="RefSeq" id="WP_112768904.1">
    <property type="nucleotide sequence ID" value="NZ_CP063191.1"/>
</dbReference>
<feature type="transmembrane region" description="Helical" evidence="1">
    <location>
        <begin position="176"/>
        <end position="200"/>
    </location>
</feature>
<organism evidence="2 3">
    <name type="scientific">Corynebacterium heidelbergense</name>
    <dbReference type="NCBI Taxonomy" id="2055947"/>
    <lineage>
        <taxon>Bacteria</taxon>
        <taxon>Bacillati</taxon>
        <taxon>Actinomycetota</taxon>
        <taxon>Actinomycetes</taxon>
        <taxon>Mycobacteriales</taxon>
        <taxon>Corynebacteriaceae</taxon>
        <taxon>Corynebacterium</taxon>
    </lineage>
</organism>
<keyword evidence="1" id="KW-0812">Transmembrane</keyword>
<dbReference type="EMBL" id="PHQP01000009">
    <property type="protein sequence ID" value="RAV34651.1"/>
    <property type="molecule type" value="Genomic_DNA"/>
</dbReference>
<accession>A0A364VDF1</accession>
<evidence type="ECO:0000256" key="1">
    <source>
        <dbReference type="SAM" id="Phobius"/>
    </source>
</evidence>
<name>A0A364VDF1_9CORY</name>
<comment type="caution">
    <text evidence="2">The sequence shown here is derived from an EMBL/GenBank/DDBJ whole genome shotgun (WGS) entry which is preliminary data.</text>
</comment>
<proteinExistence type="predicted"/>